<dbReference type="InterPro" id="IPR032710">
    <property type="entry name" value="NTF2-like_dom_sf"/>
</dbReference>
<feature type="chain" id="PRO_5012987548" description="SnoaL-like domain-containing protein" evidence="1">
    <location>
        <begin position="23"/>
        <end position="162"/>
    </location>
</feature>
<reference evidence="3 4" key="1">
    <citation type="submission" date="2017-06" db="EMBL/GenBank/DDBJ databases">
        <title>Sequencing and comparative analysis of myxobacterial genomes.</title>
        <authorList>
            <person name="Rupp O."/>
            <person name="Goesmann A."/>
            <person name="Sogaard-Andersen L."/>
        </authorList>
    </citation>
    <scope>NUCLEOTIDE SEQUENCE [LARGE SCALE GENOMIC DNA]</scope>
    <source>
        <strain evidence="3 4">DSM 52655</strain>
    </source>
</reference>
<name>A0A250IYZ7_9BACT</name>
<sequence length="162" mass="17148">MTSIRILCASLLLATATTPALAHAKDSADERAIRQTLARYESALNAADTDTIVSLYTEQGVQMAPDAPAAVGREAVRAAYDGTFKAISLNLKFTVDEVKMLGKDRALLRSHSNGTLKVNGSGQPAGPAAFKELFILSKQKSGEWKFSHYSFSAAPASAGSKS</sequence>
<dbReference type="EMBL" id="CP022098">
    <property type="protein sequence ID" value="ATB36136.1"/>
    <property type="molecule type" value="Genomic_DNA"/>
</dbReference>
<keyword evidence="1" id="KW-0732">Signal</keyword>
<evidence type="ECO:0000313" key="3">
    <source>
        <dbReference type="EMBL" id="ATB36136.1"/>
    </source>
</evidence>
<evidence type="ECO:0000313" key="4">
    <source>
        <dbReference type="Proteomes" id="UP000217257"/>
    </source>
</evidence>
<dbReference type="Gene3D" id="3.10.450.50">
    <property type="match status" value="1"/>
</dbReference>
<dbReference type="InterPro" id="IPR011944">
    <property type="entry name" value="Steroid_delta5-4_isomerase"/>
</dbReference>
<organism evidence="3 4">
    <name type="scientific">Cystobacter fuscus</name>
    <dbReference type="NCBI Taxonomy" id="43"/>
    <lineage>
        <taxon>Bacteria</taxon>
        <taxon>Pseudomonadati</taxon>
        <taxon>Myxococcota</taxon>
        <taxon>Myxococcia</taxon>
        <taxon>Myxococcales</taxon>
        <taxon>Cystobacterineae</taxon>
        <taxon>Archangiaceae</taxon>
        <taxon>Cystobacter</taxon>
    </lineage>
</organism>
<feature type="signal peptide" evidence="1">
    <location>
        <begin position="1"/>
        <end position="22"/>
    </location>
</feature>
<dbReference type="AlphaFoldDB" id="A0A250IYZ7"/>
<dbReference type="CDD" id="cd00531">
    <property type="entry name" value="NTF2_like"/>
    <property type="match status" value="1"/>
</dbReference>
<dbReference type="SUPFAM" id="SSF54427">
    <property type="entry name" value="NTF2-like"/>
    <property type="match status" value="1"/>
</dbReference>
<accession>A0A250IYZ7</accession>
<evidence type="ECO:0000256" key="1">
    <source>
        <dbReference type="SAM" id="SignalP"/>
    </source>
</evidence>
<gene>
    <name evidence="3" type="ORF">CYFUS_001550</name>
</gene>
<dbReference type="Pfam" id="PF12680">
    <property type="entry name" value="SnoaL_2"/>
    <property type="match status" value="1"/>
</dbReference>
<protein>
    <recommendedName>
        <fullName evidence="2">SnoaL-like domain-containing protein</fullName>
    </recommendedName>
</protein>
<evidence type="ECO:0000259" key="2">
    <source>
        <dbReference type="Pfam" id="PF12680"/>
    </source>
</evidence>
<dbReference type="RefSeq" id="WP_157758307.1">
    <property type="nucleotide sequence ID" value="NZ_CP022098.1"/>
</dbReference>
<dbReference type="NCBIfam" id="TIGR02246">
    <property type="entry name" value="SgcJ/EcaC family oxidoreductase"/>
    <property type="match status" value="1"/>
</dbReference>
<dbReference type="Proteomes" id="UP000217257">
    <property type="component" value="Chromosome"/>
</dbReference>
<dbReference type="InterPro" id="IPR037401">
    <property type="entry name" value="SnoaL-like"/>
</dbReference>
<feature type="domain" description="SnoaL-like" evidence="2">
    <location>
        <begin position="39"/>
        <end position="124"/>
    </location>
</feature>
<proteinExistence type="predicted"/>
<dbReference type="KEGG" id="cfus:CYFUS_001550"/>